<evidence type="ECO:0008006" key="4">
    <source>
        <dbReference type="Google" id="ProtNLM"/>
    </source>
</evidence>
<comment type="caution">
    <text evidence="2">The sequence shown here is derived from an EMBL/GenBank/DDBJ whole genome shotgun (WGS) entry which is preliminary data.</text>
</comment>
<accession>A0ABU8TYN6</accession>
<dbReference type="Proteomes" id="UP001382904">
    <property type="component" value="Unassembled WGS sequence"/>
</dbReference>
<dbReference type="EMBL" id="JBBKAM010000002">
    <property type="protein sequence ID" value="MEJ8640728.1"/>
    <property type="molecule type" value="Genomic_DNA"/>
</dbReference>
<organism evidence="2 3">
    <name type="scientific">Streptomyces caledonius</name>
    <dbReference type="NCBI Taxonomy" id="3134107"/>
    <lineage>
        <taxon>Bacteria</taxon>
        <taxon>Bacillati</taxon>
        <taxon>Actinomycetota</taxon>
        <taxon>Actinomycetes</taxon>
        <taxon>Kitasatosporales</taxon>
        <taxon>Streptomycetaceae</taxon>
        <taxon>Streptomyces</taxon>
    </lineage>
</organism>
<sequence>MIVKGDRMPNADHAVLRPLGPDDPQEIAGYTLLAKIGEGGMGSVYLSRTRGTSPSR</sequence>
<gene>
    <name evidence="2" type="ORF">WKI68_03245</name>
</gene>
<name>A0ABU8TYN6_9ACTN</name>
<evidence type="ECO:0000256" key="1">
    <source>
        <dbReference type="SAM" id="MobiDB-lite"/>
    </source>
</evidence>
<dbReference type="Gene3D" id="3.30.200.20">
    <property type="entry name" value="Phosphorylase Kinase, domain 1"/>
    <property type="match status" value="1"/>
</dbReference>
<proteinExistence type="predicted"/>
<evidence type="ECO:0000313" key="2">
    <source>
        <dbReference type="EMBL" id="MEJ8640728.1"/>
    </source>
</evidence>
<feature type="compositionally biased region" description="Basic and acidic residues" evidence="1">
    <location>
        <begin position="1"/>
        <end position="10"/>
    </location>
</feature>
<keyword evidence="3" id="KW-1185">Reference proteome</keyword>
<reference evidence="2 3" key="1">
    <citation type="submission" date="2024-03" db="EMBL/GenBank/DDBJ databases">
        <title>Novel Streptomyces species of biotechnological and ecological value are a feature of Machair soil.</title>
        <authorList>
            <person name="Prole J.R."/>
            <person name="Goodfellow M."/>
            <person name="Allenby N."/>
            <person name="Ward A.C."/>
        </authorList>
    </citation>
    <scope>NUCLEOTIDE SEQUENCE [LARGE SCALE GENOMIC DNA]</scope>
    <source>
        <strain evidence="2 3">MS1.HAVA.3</strain>
    </source>
</reference>
<feature type="region of interest" description="Disordered" evidence="1">
    <location>
        <begin position="1"/>
        <end position="21"/>
    </location>
</feature>
<evidence type="ECO:0000313" key="3">
    <source>
        <dbReference type="Proteomes" id="UP001382904"/>
    </source>
</evidence>
<protein>
    <recommendedName>
        <fullName evidence="4">Protein kinase domain-containing protein</fullName>
    </recommendedName>
</protein>